<gene>
    <name evidence="2" type="ORF">FHR82_003791</name>
</gene>
<comment type="caution">
    <text evidence="2">The sequence shown here is derived from an EMBL/GenBank/DDBJ whole genome shotgun (WGS) entry which is preliminary data.</text>
</comment>
<reference evidence="2 3" key="1">
    <citation type="submission" date="2020-08" db="EMBL/GenBank/DDBJ databases">
        <title>Genomic Encyclopedia of Type Strains, Phase III (KMG-III): the genomes of soil and plant-associated and newly described type strains.</title>
        <authorList>
            <person name="Whitman W."/>
        </authorList>
    </citation>
    <scope>NUCLEOTIDE SEQUENCE [LARGE SCALE GENOMIC DNA]</scope>
    <source>
        <strain evidence="2 3">CECT 8960</strain>
    </source>
</reference>
<dbReference type="RefSeq" id="WP_184811735.1">
    <property type="nucleotide sequence ID" value="NZ_JACHJQ010000004.1"/>
</dbReference>
<dbReference type="Pfam" id="PF01047">
    <property type="entry name" value="MarR"/>
    <property type="match status" value="1"/>
</dbReference>
<organism evidence="2 3">
    <name type="scientific">Actinophytocola algeriensis</name>
    <dbReference type="NCBI Taxonomy" id="1768010"/>
    <lineage>
        <taxon>Bacteria</taxon>
        <taxon>Bacillati</taxon>
        <taxon>Actinomycetota</taxon>
        <taxon>Actinomycetes</taxon>
        <taxon>Pseudonocardiales</taxon>
        <taxon>Pseudonocardiaceae</taxon>
    </lineage>
</organism>
<feature type="domain" description="HTH marR-type" evidence="1">
    <location>
        <begin position="24"/>
        <end position="124"/>
    </location>
</feature>
<dbReference type="Gene3D" id="1.10.10.10">
    <property type="entry name" value="Winged helix-like DNA-binding domain superfamily/Winged helix DNA-binding domain"/>
    <property type="match status" value="1"/>
</dbReference>
<dbReference type="EMBL" id="JACHJQ010000004">
    <property type="protein sequence ID" value="MBB4907549.1"/>
    <property type="molecule type" value="Genomic_DNA"/>
</dbReference>
<dbReference type="GO" id="GO:0003700">
    <property type="term" value="F:DNA-binding transcription factor activity"/>
    <property type="evidence" value="ECO:0007669"/>
    <property type="project" value="InterPro"/>
</dbReference>
<protein>
    <submittedName>
        <fullName evidence="2">DNA-binding MarR family transcriptional regulator</fullName>
    </submittedName>
</protein>
<dbReference type="SUPFAM" id="SSF46785">
    <property type="entry name" value="Winged helix' DNA-binding domain"/>
    <property type="match status" value="1"/>
</dbReference>
<dbReference type="InterPro" id="IPR052526">
    <property type="entry name" value="HTH-type_Bedaq_tolerance"/>
</dbReference>
<sequence length="150" mass="16826">MRGREHLLDAIERELTLVSRHQLATTAKGVLERSAYLMLSRIDVTGPMTARELATALQLEISTVTRQVGAMLRERLVDRIPDPGGGAARRLRITPTGAARLAADRKRYRSGLGKVIDGWPDTECADLYRLLRALNERIEKLQGTPWPRED</sequence>
<dbReference type="InterPro" id="IPR036390">
    <property type="entry name" value="WH_DNA-bd_sf"/>
</dbReference>
<accession>A0A7W7Q6C8</accession>
<dbReference type="PANTHER" id="PTHR39515:SF2">
    <property type="entry name" value="HTH-TYPE TRANSCRIPTIONAL REGULATOR RV0880"/>
    <property type="match status" value="1"/>
</dbReference>
<dbReference type="PANTHER" id="PTHR39515">
    <property type="entry name" value="CONSERVED PROTEIN"/>
    <property type="match status" value="1"/>
</dbReference>
<dbReference type="AlphaFoldDB" id="A0A7W7Q6C8"/>
<evidence type="ECO:0000259" key="1">
    <source>
        <dbReference type="SMART" id="SM00347"/>
    </source>
</evidence>
<name>A0A7W7Q6C8_9PSEU</name>
<dbReference type="GO" id="GO:0003677">
    <property type="term" value="F:DNA binding"/>
    <property type="evidence" value="ECO:0007669"/>
    <property type="project" value="UniProtKB-KW"/>
</dbReference>
<evidence type="ECO:0000313" key="2">
    <source>
        <dbReference type="EMBL" id="MBB4907549.1"/>
    </source>
</evidence>
<keyword evidence="3" id="KW-1185">Reference proteome</keyword>
<evidence type="ECO:0000313" key="3">
    <source>
        <dbReference type="Proteomes" id="UP000520767"/>
    </source>
</evidence>
<dbReference type="InterPro" id="IPR036388">
    <property type="entry name" value="WH-like_DNA-bd_sf"/>
</dbReference>
<dbReference type="InterPro" id="IPR000835">
    <property type="entry name" value="HTH_MarR-typ"/>
</dbReference>
<dbReference type="SMART" id="SM00347">
    <property type="entry name" value="HTH_MARR"/>
    <property type="match status" value="1"/>
</dbReference>
<proteinExistence type="predicted"/>
<dbReference type="Proteomes" id="UP000520767">
    <property type="component" value="Unassembled WGS sequence"/>
</dbReference>
<keyword evidence="2" id="KW-0238">DNA-binding</keyword>